<evidence type="ECO:0000259" key="3">
    <source>
        <dbReference type="PROSITE" id="PS51186"/>
    </source>
</evidence>
<reference evidence="5" key="1">
    <citation type="journal article" date="2019" name="Int. J. Syst. Evol. Microbiol.">
        <title>The Global Catalogue of Microorganisms (GCM) 10K type strain sequencing project: providing services to taxonomists for standard genome sequencing and annotation.</title>
        <authorList>
            <consortium name="The Broad Institute Genomics Platform"/>
            <consortium name="The Broad Institute Genome Sequencing Center for Infectious Disease"/>
            <person name="Wu L."/>
            <person name="Ma J."/>
        </authorList>
    </citation>
    <scope>NUCLEOTIDE SEQUENCE [LARGE SCALE GENOMIC DNA]</scope>
    <source>
        <strain evidence="5">CCUG 55609</strain>
    </source>
</reference>
<dbReference type="PANTHER" id="PTHR31438:SF1">
    <property type="entry name" value="LYSINE N-ACYLTRANSFERASE C17G9.06C-RELATED"/>
    <property type="match status" value="1"/>
</dbReference>
<keyword evidence="4" id="KW-0012">Acyltransferase</keyword>
<feature type="domain" description="N-acetyltransferase" evidence="3">
    <location>
        <begin position="7"/>
        <end position="164"/>
    </location>
</feature>
<dbReference type="Gene3D" id="3.40.630.30">
    <property type="match status" value="1"/>
</dbReference>
<gene>
    <name evidence="4" type="ORF">ACFQ33_18295</name>
</gene>
<comment type="caution">
    <text evidence="4">The sequence shown here is derived from an EMBL/GenBank/DDBJ whole genome shotgun (WGS) entry which is preliminary data.</text>
</comment>
<protein>
    <submittedName>
        <fullName evidence="4">GNAT family N-acetyltransferase</fullName>
        <ecNumber evidence="4">2.3.1.-</ecNumber>
    </submittedName>
</protein>
<name>A0ABW3Z0S3_MYCRA</name>
<evidence type="ECO:0000313" key="5">
    <source>
        <dbReference type="Proteomes" id="UP001597173"/>
    </source>
</evidence>
<dbReference type="InterPro" id="IPR000182">
    <property type="entry name" value="GNAT_dom"/>
</dbReference>
<dbReference type="Pfam" id="PF13523">
    <property type="entry name" value="Acetyltransf_8"/>
    <property type="match status" value="1"/>
</dbReference>
<dbReference type="RefSeq" id="WP_374839903.1">
    <property type="nucleotide sequence ID" value="NZ_JBHEEW010000011.1"/>
</dbReference>
<dbReference type="InterPro" id="IPR016181">
    <property type="entry name" value="Acyl_CoA_acyltransferase"/>
</dbReference>
<dbReference type="PANTHER" id="PTHR31438">
    <property type="entry name" value="LYSINE N-ACYLTRANSFERASE C17G9.06C-RELATED"/>
    <property type="match status" value="1"/>
</dbReference>
<dbReference type="PROSITE" id="PS51186">
    <property type="entry name" value="GNAT"/>
    <property type="match status" value="1"/>
</dbReference>
<dbReference type="EMBL" id="JBHTNF010000014">
    <property type="protein sequence ID" value="MFD1329846.1"/>
    <property type="molecule type" value="Genomic_DNA"/>
</dbReference>
<keyword evidence="2" id="KW-0046">Antibiotic resistance</keyword>
<evidence type="ECO:0000313" key="4">
    <source>
        <dbReference type="EMBL" id="MFD1329846.1"/>
    </source>
</evidence>
<evidence type="ECO:0000256" key="2">
    <source>
        <dbReference type="ARBA" id="ARBA00023251"/>
    </source>
</evidence>
<accession>A0ABW3Z0S3</accession>
<dbReference type="EC" id="2.3.1.-" evidence="4"/>
<proteinExistence type="predicted"/>
<sequence length="171" mass="19021">MPSADVFGFRPVTAADLPLLRRWLAEPHVRRWWGEPEAEVAEICGHFDDPLVQPYLVLLADEPIGYIQSYVVDGPGHPYGDQPAGSVGIDQFIGVPTLVGRGIGPKMIDAFAAGLFEQGVERVIIDPHPDNRAAIRAYEKAGFRVFDQRQTEDGPALMMARDRAQERERDE</sequence>
<dbReference type="SMART" id="SM01006">
    <property type="entry name" value="AlcB"/>
    <property type="match status" value="1"/>
</dbReference>
<keyword evidence="4" id="KW-0808">Transferase</keyword>
<comment type="pathway">
    <text evidence="1">Siderophore biosynthesis.</text>
</comment>
<dbReference type="Proteomes" id="UP001597173">
    <property type="component" value="Unassembled WGS sequence"/>
</dbReference>
<dbReference type="SUPFAM" id="SSF55729">
    <property type="entry name" value="Acyl-CoA N-acyltransferases (Nat)"/>
    <property type="match status" value="1"/>
</dbReference>
<organism evidence="4 5">
    <name type="scientific">Mycoplana ramosa</name>
    <name type="common">Mycoplana bullata</name>
    <dbReference type="NCBI Taxonomy" id="40837"/>
    <lineage>
        <taxon>Bacteria</taxon>
        <taxon>Pseudomonadati</taxon>
        <taxon>Pseudomonadota</taxon>
        <taxon>Alphaproteobacteria</taxon>
        <taxon>Hyphomicrobiales</taxon>
        <taxon>Rhizobiaceae</taxon>
        <taxon>Mycoplana</taxon>
    </lineage>
</organism>
<keyword evidence="5" id="KW-1185">Reference proteome</keyword>
<evidence type="ECO:0000256" key="1">
    <source>
        <dbReference type="ARBA" id="ARBA00004924"/>
    </source>
</evidence>
<dbReference type="InterPro" id="IPR019432">
    <property type="entry name" value="Acyltransferase_MbtK/IucB-like"/>
</dbReference>
<dbReference type="GO" id="GO:0016746">
    <property type="term" value="F:acyltransferase activity"/>
    <property type="evidence" value="ECO:0007669"/>
    <property type="project" value="UniProtKB-KW"/>
</dbReference>